<protein>
    <recommendedName>
        <fullName evidence="2">SMODS and SLOG-associating 2TM effector domain-containing protein</fullName>
    </recommendedName>
</protein>
<dbReference type="NCBIfam" id="NF033631">
    <property type="entry name" value="SLATT_5"/>
    <property type="match status" value="1"/>
</dbReference>
<keyword evidence="1" id="KW-1133">Transmembrane helix</keyword>
<feature type="domain" description="SMODS and SLOG-associating 2TM effector" evidence="2">
    <location>
        <begin position="17"/>
        <end position="211"/>
    </location>
</feature>
<evidence type="ECO:0000256" key="1">
    <source>
        <dbReference type="SAM" id="Phobius"/>
    </source>
</evidence>
<gene>
    <name evidence="3" type="ORF">DJ013_07715</name>
</gene>
<dbReference type="EMBL" id="CP029480">
    <property type="protein sequence ID" value="AWV98064.1"/>
    <property type="molecule type" value="Genomic_DNA"/>
</dbReference>
<sequence length="219" mass="25966">MEKEKEKFPEHLGHLNKTFLEELNYKLWSTKGARFQAHNRLISKNNKSVTAIAFLTAYLIIFGLIGVYQNVEEPFIPAHYIGFGSMAGSILVLIFAQLDGAQDYKLNAHLYHFCALEIGQLYNQIRIRKTIENPMAESDYEFCIKLEKKYTDLLTKYPNHEEIDHKLFMISKPDYFKNLSKFQIRLWHLIYFLKTSLIYYTFILAPPVLFTIYWLWYLN</sequence>
<feature type="transmembrane region" description="Helical" evidence="1">
    <location>
        <begin position="49"/>
        <end position="68"/>
    </location>
</feature>
<feature type="transmembrane region" description="Helical" evidence="1">
    <location>
        <begin position="197"/>
        <end position="216"/>
    </location>
</feature>
<evidence type="ECO:0000313" key="3">
    <source>
        <dbReference type="EMBL" id="AWV98064.1"/>
    </source>
</evidence>
<feature type="transmembrane region" description="Helical" evidence="1">
    <location>
        <begin position="80"/>
        <end position="98"/>
    </location>
</feature>
<keyword evidence="4" id="KW-1185">Reference proteome</keyword>
<dbReference type="Pfam" id="PF18160">
    <property type="entry name" value="SLATT_5"/>
    <property type="match status" value="1"/>
</dbReference>
<evidence type="ECO:0000313" key="4">
    <source>
        <dbReference type="Proteomes" id="UP000249873"/>
    </source>
</evidence>
<proteinExistence type="predicted"/>
<name>A0A2Z4GA85_9BACT</name>
<dbReference type="AlphaFoldDB" id="A0A2Z4GA85"/>
<evidence type="ECO:0000259" key="2">
    <source>
        <dbReference type="Pfam" id="PF18160"/>
    </source>
</evidence>
<keyword evidence="1" id="KW-0812">Transmembrane</keyword>
<dbReference type="InterPro" id="IPR041115">
    <property type="entry name" value="SLATT_5"/>
</dbReference>
<reference evidence="3 4" key="1">
    <citation type="submission" date="2018-05" db="EMBL/GenBank/DDBJ databases">
        <title>Complete genome sequence of Arcticibacterium luteifluviistationis SM1504T, a cytophagaceae bacterium isolated from Arctic surface seawater.</title>
        <authorList>
            <person name="Li Y."/>
            <person name="Qin Q.-L."/>
        </authorList>
    </citation>
    <scope>NUCLEOTIDE SEQUENCE [LARGE SCALE GENOMIC DNA]</scope>
    <source>
        <strain evidence="3 4">SM1504</strain>
    </source>
</reference>
<organism evidence="3 4">
    <name type="scientific">Arcticibacterium luteifluviistationis</name>
    <dbReference type="NCBI Taxonomy" id="1784714"/>
    <lineage>
        <taxon>Bacteria</taxon>
        <taxon>Pseudomonadati</taxon>
        <taxon>Bacteroidota</taxon>
        <taxon>Cytophagia</taxon>
        <taxon>Cytophagales</taxon>
        <taxon>Leadbetterellaceae</taxon>
        <taxon>Arcticibacterium</taxon>
    </lineage>
</organism>
<dbReference type="OrthoDB" id="7069355at2"/>
<accession>A0A2Z4GA85</accession>
<dbReference type="KEGG" id="als:DJ013_07715"/>
<dbReference type="Proteomes" id="UP000249873">
    <property type="component" value="Chromosome"/>
</dbReference>
<keyword evidence="1" id="KW-0472">Membrane</keyword>